<evidence type="ECO:0000256" key="4">
    <source>
        <dbReference type="ARBA" id="ARBA00023136"/>
    </source>
</evidence>
<keyword evidence="8" id="KW-1185">Reference proteome</keyword>
<evidence type="ECO:0000313" key="8">
    <source>
        <dbReference type="Proteomes" id="UP001442494"/>
    </source>
</evidence>
<feature type="transmembrane region" description="Helical" evidence="5">
    <location>
        <begin position="78"/>
        <end position="98"/>
    </location>
</feature>
<sequence length="501" mass="53839">MQAPIENVSPPNLEVLETTPGSVVVSPQSPAKISKDAIRSSLKASAWDAVFAAIFGNITGGVLLSNFLLQLGAGPMEIGMLSSVPMLVNLLQPLGAYLSEQTTSRYWYNVWIYGPSRLLWLILVLAIGWISWHHTDLHTLVGLTLGIVLATNVVGALGSANWMSWMAVLVPERLRGRYFGIRNSVTSLTTLLGIPLLGLAVSAWPSGTIQGYAVVLVLGVVMGLISLGCQFFMADVNPRMQFAAAGESGEVGEVPPLTPSPQHPLSLSRFEPNFLRFLLYFGFWAFAVNICTPFFGLYLLDNLDIGVTWVTFYSSLTSAATLVMMVVWGKLADRMGNRPLLVFVGILVAVTPLFWLGLGADPISIWIWFPLLHLMMGGTWAAIDLCSNNLQMSVASGRNQSTYFAIAAAVAGVCGALGTTTGGFLASQVNFGGLQAVFALSAALRLIALLALVFVQEKRSTPLSQVMRSLVPSKPQLLPVPLVVPGVEQSRLNPEPVEVPE</sequence>
<dbReference type="SUPFAM" id="SSF103473">
    <property type="entry name" value="MFS general substrate transporter"/>
    <property type="match status" value="1"/>
</dbReference>
<dbReference type="Proteomes" id="UP001442494">
    <property type="component" value="Unassembled WGS sequence"/>
</dbReference>
<feature type="transmembrane region" description="Helical" evidence="5">
    <location>
        <begin position="138"/>
        <end position="163"/>
    </location>
</feature>
<evidence type="ECO:0000313" key="7">
    <source>
        <dbReference type="EMBL" id="MEP0863291.1"/>
    </source>
</evidence>
<feature type="transmembrane region" description="Helical" evidence="5">
    <location>
        <begin position="110"/>
        <end position="132"/>
    </location>
</feature>
<feature type="transmembrane region" description="Helical" evidence="5">
    <location>
        <begin position="403"/>
        <end position="426"/>
    </location>
</feature>
<protein>
    <submittedName>
        <fullName evidence="7">MFS transporter</fullName>
    </submittedName>
</protein>
<reference evidence="7 8" key="1">
    <citation type="submission" date="2022-04" db="EMBL/GenBank/DDBJ databases">
        <title>Positive selection, recombination, and allopatry shape intraspecific diversity of widespread and dominant cyanobacteria.</title>
        <authorList>
            <person name="Wei J."/>
            <person name="Shu W."/>
            <person name="Hu C."/>
        </authorList>
    </citation>
    <scope>NUCLEOTIDE SEQUENCE [LARGE SCALE GENOMIC DNA]</scope>
    <source>
        <strain evidence="7 8">GB2-A5</strain>
    </source>
</reference>
<dbReference type="InterPro" id="IPR020846">
    <property type="entry name" value="MFS_dom"/>
</dbReference>
<feature type="transmembrane region" description="Helical" evidence="5">
    <location>
        <begin position="340"/>
        <end position="357"/>
    </location>
</feature>
<evidence type="ECO:0000259" key="6">
    <source>
        <dbReference type="PROSITE" id="PS50850"/>
    </source>
</evidence>
<dbReference type="InterPro" id="IPR052528">
    <property type="entry name" value="Sugar_transport-like"/>
</dbReference>
<comment type="caution">
    <text evidence="7">The sequence shown here is derived from an EMBL/GenBank/DDBJ whole genome shotgun (WGS) entry which is preliminary data.</text>
</comment>
<dbReference type="PROSITE" id="PS50850">
    <property type="entry name" value="MFS"/>
    <property type="match status" value="1"/>
</dbReference>
<feature type="transmembrane region" description="Helical" evidence="5">
    <location>
        <begin position="432"/>
        <end position="455"/>
    </location>
</feature>
<dbReference type="PANTHER" id="PTHR23526">
    <property type="entry name" value="INTEGRAL MEMBRANE TRANSPORT PROTEIN-RELATED"/>
    <property type="match status" value="1"/>
</dbReference>
<feature type="transmembrane region" description="Helical" evidence="5">
    <location>
        <begin position="211"/>
        <end position="233"/>
    </location>
</feature>
<evidence type="ECO:0000256" key="2">
    <source>
        <dbReference type="ARBA" id="ARBA00022692"/>
    </source>
</evidence>
<keyword evidence="2 5" id="KW-0812">Transmembrane</keyword>
<evidence type="ECO:0000256" key="1">
    <source>
        <dbReference type="ARBA" id="ARBA00004651"/>
    </source>
</evidence>
<feature type="transmembrane region" description="Helical" evidence="5">
    <location>
        <begin position="277"/>
        <end position="300"/>
    </location>
</feature>
<organism evidence="7 8">
    <name type="scientific">Funiculus sociatus GB2-A5</name>
    <dbReference type="NCBI Taxonomy" id="2933946"/>
    <lineage>
        <taxon>Bacteria</taxon>
        <taxon>Bacillati</taxon>
        <taxon>Cyanobacteriota</taxon>
        <taxon>Cyanophyceae</taxon>
        <taxon>Coleofasciculales</taxon>
        <taxon>Coleofasciculaceae</taxon>
        <taxon>Funiculus</taxon>
    </lineage>
</organism>
<keyword evidence="4 5" id="KW-0472">Membrane</keyword>
<keyword evidence="3 5" id="KW-1133">Transmembrane helix</keyword>
<evidence type="ECO:0000256" key="3">
    <source>
        <dbReference type="ARBA" id="ARBA00022989"/>
    </source>
</evidence>
<comment type="subcellular location">
    <subcellularLocation>
        <location evidence="1">Cell membrane</location>
        <topology evidence="1">Multi-pass membrane protein</topology>
    </subcellularLocation>
</comment>
<gene>
    <name evidence="7" type="ORF">NDI37_02275</name>
</gene>
<name>A0ABV0JIM1_9CYAN</name>
<feature type="transmembrane region" description="Helical" evidence="5">
    <location>
        <begin position="363"/>
        <end position="383"/>
    </location>
</feature>
<feature type="transmembrane region" description="Helical" evidence="5">
    <location>
        <begin position="184"/>
        <end position="205"/>
    </location>
</feature>
<dbReference type="PANTHER" id="PTHR23526:SF2">
    <property type="entry name" value="MAJOR FACILITATOR SUPERFAMILY (MFS) PROFILE DOMAIN-CONTAINING PROTEIN"/>
    <property type="match status" value="1"/>
</dbReference>
<dbReference type="Gene3D" id="1.20.1250.20">
    <property type="entry name" value="MFS general substrate transporter like domains"/>
    <property type="match status" value="2"/>
</dbReference>
<dbReference type="RefSeq" id="WP_190420415.1">
    <property type="nucleotide sequence ID" value="NZ_JAMPKK010000003.1"/>
</dbReference>
<dbReference type="InterPro" id="IPR011701">
    <property type="entry name" value="MFS"/>
</dbReference>
<proteinExistence type="predicted"/>
<dbReference type="InterPro" id="IPR036259">
    <property type="entry name" value="MFS_trans_sf"/>
</dbReference>
<evidence type="ECO:0000256" key="5">
    <source>
        <dbReference type="SAM" id="Phobius"/>
    </source>
</evidence>
<feature type="domain" description="Major facilitator superfamily (MFS) profile" evidence="6">
    <location>
        <begin position="268"/>
        <end position="501"/>
    </location>
</feature>
<dbReference type="EMBL" id="JAMPKK010000003">
    <property type="protein sequence ID" value="MEP0863291.1"/>
    <property type="molecule type" value="Genomic_DNA"/>
</dbReference>
<dbReference type="Pfam" id="PF07690">
    <property type="entry name" value="MFS_1"/>
    <property type="match status" value="1"/>
</dbReference>
<accession>A0ABV0JIM1</accession>
<feature type="transmembrane region" description="Helical" evidence="5">
    <location>
        <begin position="306"/>
        <end position="328"/>
    </location>
</feature>
<feature type="transmembrane region" description="Helical" evidence="5">
    <location>
        <begin position="49"/>
        <end position="72"/>
    </location>
</feature>